<dbReference type="GO" id="GO:0120251">
    <property type="term" value="P:hydrocarbon biosynthetic process"/>
    <property type="evidence" value="ECO:0007669"/>
    <property type="project" value="UniProtKB-ARBA"/>
</dbReference>
<keyword evidence="8" id="KW-1185">Reference proteome</keyword>
<dbReference type="GO" id="GO:0000287">
    <property type="term" value="F:magnesium ion binding"/>
    <property type="evidence" value="ECO:0007669"/>
    <property type="project" value="InterPro"/>
</dbReference>
<dbReference type="CDD" id="cd00684">
    <property type="entry name" value="Terpene_cyclase_plant_C1"/>
    <property type="match status" value="1"/>
</dbReference>
<evidence type="ECO:0000259" key="5">
    <source>
        <dbReference type="Pfam" id="PF01397"/>
    </source>
</evidence>
<dbReference type="SFLD" id="SFLDG01019">
    <property type="entry name" value="Terpene_Cyclase_Like_1_C_Termi"/>
    <property type="match status" value="1"/>
</dbReference>
<evidence type="ECO:0000259" key="6">
    <source>
        <dbReference type="Pfam" id="PF03936"/>
    </source>
</evidence>
<dbReference type="InterPro" id="IPR005630">
    <property type="entry name" value="Terpene_synthase_metal-bd"/>
</dbReference>
<dbReference type="EMBL" id="OZ034822">
    <property type="protein sequence ID" value="CAL1414968.1"/>
    <property type="molecule type" value="Genomic_DNA"/>
</dbReference>
<dbReference type="Proteomes" id="UP001497516">
    <property type="component" value="Chromosome 9"/>
</dbReference>
<keyword evidence="2" id="KW-0479">Metal-binding</keyword>
<reference evidence="7 8" key="1">
    <citation type="submission" date="2024-04" db="EMBL/GenBank/DDBJ databases">
        <authorList>
            <person name="Fracassetti M."/>
        </authorList>
    </citation>
    <scope>NUCLEOTIDE SEQUENCE [LARGE SCALE GENOMIC DNA]</scope>
</reference>
<evidence type="ECO:0000313" key="7">
    <source>
        <dbReference type="EMBL" id="CAL1414968.1"/>
    </source>
</evidence>
<dbReference type="AlphaFoldDB" id="A0AAV2GZC4"/>
<evidence type="ECO:0000256" key="3">
    <source>
        <dbReference type="ARBA" id="ARBA00022842"/>
    </source>
</evidence>
<proteinExistence type="predicted"/>
<dbReference type="Gene3D" id="1.10.600.10">
    <property type="entry name" value="Farnesyl Diphosphate Synthase"/>
    <property type="match status" value="2"/>
</dbReference>
<dbReference type="InterPro" id="IPR008949">
    <property type="entry name" value="Isoprenoid_synthase_dom_sf"/>
</dbReference>
<dbReference type="InterPro" id="IPR036965">
    <property type="entry name" value="Terpene_synth_N_sf"/>
</dbReference>
<accession>A0AAV2GZC4</accession>
<dbReference type="SFLD" id="SFLDS00005">
    <property type="entry name" value="Isoprenoid_Synthase_Type_I"/>
    <property type="match status" value="1"/>
</dbReference>
<sequence>MASISSNTTTATPTCALAADDGRRKADFHASVWGDFFITHVFSDQETVNGWIAGIEALKKEVKAMLMTSTPTLREKLHLIDVVERLGIGYHFEAEIEELLQQVHDGTILEEAVGFAGGQLRNYSKTLLLQVADAGGDNLVSKRIDHVLERPLRKGADRHEQLFFITAYEQDKGHSQILLKLAKLSWNHVQSIYQQEIRAISQWWVELDFVTRLKFSRDRLVEIYFWAIGSMWEPKLALSRYFITKITILISVTDDMYDAHGQLDELELFTSTVERWDTSMKDLPEYMRICYEAIIDAVGEIATITSAEGRHYCEGYMKEAEKYLVRSYIEQARWFVVGKVPTVEEYRRVGIHSSAYPPLACAALCGLGEKAPKEAFDWLLSNSKIFVAVSDHCRLMDDVVSHQFEQKRGHEPSVVECFMKQYEVPRNKAVEAVNKMVEDDWKDINKECLIDQPSFVSKEIVSMLVGFAKVMEVLYTDYDSYTFSDTTTKDMVTALLVTPMII</sequence>
<evidence type="ECO:0000256" key="1">
    <source>
        <dbReference type="ARBA" id="ARBA00001946"/>
    </source>
</evidence>
<dbReference type="InterPro" id="IPR044814">
    <property type="entry name" value="Terpene_cyclase_plant_C1"/>
</dbReference>
<evidence type="ECO:0000256" key="2">
    <source>
        <dbReference type="ARBA" id="ARBA00022723"/>
    </source>
</evidence>
<dbReference type="Pfam" id="PF03936">
    <property type="entry name" value="Terpene_synth_C"/>
    <property type="match status" value="1"/>
</dbReference>
<dbReference type="PANTHER" id="PTHR31225:SF113">
    <property type="entry name" value="TERPENE SYNTHASE 3-RELATED"/>
    <property type="match status" value="1"/>
</dbReference>
<dbReference type="GO" id="GO:0016102">
    <property type="term" value="P:diterpenoid biosynthetic process"/>
    <property type="evidence" value="ECO:0007669"/>
    <property type="project" value="InterPro"/>
</dbReference>
<evidence type="ECO:0000256" key="4">
    <source>
        <dbReference type="ARBA" id="ARBA00023239"/>
    </source>
</evidence>
<dbReference type="GO" id="GO:0010333">
    <property type="term" value="F:terpene synthase activity"/>
    <property type="evidence" value="ECO:0007669"/>
    <property type="project" value="InterPro"/>
</dbReference>
<feature type="domain" description="Terpene synthase metal-binding" evidence="6">
    <location>
        <begin position="206"/>
        <end position="443"/>
    </location>
</feature>
<gene>
    <name evidence="7" type="ORF">LTRI10_LOCUS54097</name>
</gene>
<keyword evidence="4" id="KW-0456">Lyase</keyword>
<dbReference type="FunFam" id="1.10.600.10:FF:000007">
    <property type="entry name" value="Isoprene synthase, chloroplastic"/>
    <property type="match status" value="1"/>
</dbReference>
<feature type="domain" description="Terpene synthase N-terminal" evidence="5">
    <location>
        <begin position="32"/>
        <end position="105"/>
    </location>
</feature>
<dbReference type="SUPFAM" id="SSF48239">
    <property type="entry name" value="Terpenoid cyclases/Protein prenyltransferases"/>
    <property type="match status" value="1"/>
</dbReference>
<dbReference type="InterPro" id="IPR001906">
    <property type="entry name" value="Terpene_synth_N"/>
</dbReference>
<comment type="cofactor">
    <cofactor evidence="1">
        <name>Mg(2+)</name>
        <dbReference type="ChEBI" id="CHEBI:18420"/>
    </cofactor>
</comment>
<dbReference type="PANTHER" id="PTHR31225">
    <property type="entry name" value="OS04G0344100 PROTEIN-RELATED"/>
    <property type="match status" value="1"/>
</dbReference>
<evidence type="ECO:0000313" key="8">
    <source>
        <dbReference type="Proteomes" id="UP001497516"/>
    </source>
</evidence>
<dbReference type="SUPFAM" id="SSF48576">
    <property type="entry name" value="Terpenoid synthases"/>
    <property type="match status" value="1"/>
</dbReference>
<organism evidence="7 8">
    <name type="scientific">Linum trigynum</name>
    <dbReference type="NCBI Taxonomy" id="586398"/>
    <lineage>
        <taxon>Eukaryota</taxon>
        <taxon>Viridiplantae</taxon>
        <taxon>Streptophyta</taxon>
        <taxon>Embryophyta</taxon>
        <taxon>Tracheophyta</taxon>
        <taxon>Spermatophyta</taxon>
        <taxon>Magnoliopsida</taxon>
        <taxon>eudicotyledons</taxon>
        <taxon>Gunneridae</taxon>
        <taxon>Pentapetalae</taxon>
        <taxon>rosids</taxon>
        <taxon>fabids</taxon>
        <taxon>Malpighiales</taxon>
        <taxon>Linaceae</taxon>
        <taxon>Linum</taxon>
    </lineage>
</organism>
<keyword evidence="3" id="KW-0460">Magnesium</keyword>
<dbReference type="InterPro" id="IPR050148">
    <property type="entry name" value="Terpene_synthase-like"/>
</dbReference>
<protein>
    <submittedName>
        <fullName evidence="7">Uncharacterized protein</fullName>
    </submittedName>
</protein>
<dbReference type="InterPro" id="IPR034741">
    <property type="entry name" value="Terpene_cyclase-like_1_C"/>
</dbReference>
<dbReference type="Gene3D" id="1.50.10.130">
    <property type="entry name" value="Terpene synthase, N-terminal domain"/>
    <property type="match status" value="1"/>
</dbReference>
<name>A0AAV2GZC4_9ROSI</name>
<dbReference type="Pfam" id="PF01397">
    <property type="entry name" value="Terpene_synth"/>
    <property type="match status" value="1"/>
</dbReference>
<dbReference type="InterPro" id="IPR008930">
    <property type="entry name" value="Terpenoid_cyclase/PrenylTrfase"/>
</dbReference>